<dbReference type="InterPro" id="IPR003790">
    <property type="entry name" value="GHL10"/>
</dbReference>
<dbReference type="AlphaFoldDB" id="A0A537IYR1"/>
<accession>A0A537IYR1</accession>
<evidence type="ECO:0000313" key="5">
    <source>
        <dbReference type="Proteomes" id="UP000318834"/>
    </source>
</evidence>
<evidence type="ECO:0000256" key="1">
    <source>
        <dbReference type="ARBA" id="ARBA00022729"/>
    </source>
</evidence>
<protein>
    <recommendedName>
        <fullName evidence="3">Glycosyl hydrolase-like 10 domain-containing protein</fullName>
    </recommendedName>
</protein>
<keyword evidence="1 2" id="KW-0732">Signal</keyword>
<dbReference type="Proteomes" id="UP000318834">
    <property type="component" value="Unassembled WGS sequence"/>
</dbReference>
<gene>
    <name evidence="4" type="ORF">E6H05_03620</name>
</gene>
<dbReference type="Pfam" id="PF02638">
    <property type="entry name" value="GHL10"/>
    <property type="match status" value="1"/>
</dbReference>
<evidence type="ECO:0000313" key="4">
    <source>
        <dbReference type="EMBL" id="TMI76451.1"/>
    </source>
</evidence>
<dbReference type="PANTHER" id="PTHR43405:SF1">
    <property type="entry name" value="GLYCOSYL HYDROLASE DIGH"/>
    <property type="match status" value="1"/>
</dbReference>
<comment type="caution">
    <text evidence="4">The sequence shown here is derived from an EMBL/GenBank/DDBJ whole genome shotgun (WGS) entry which is preliminary data.</text>
</comment>
<proteinExistence type="predicted"/>
<name>A0A537IYR1_9BACT</name>
<reference evidence="4 5" key="1">
    <citation type="journal article" date="2019" name="Nat. Microbiol.">
        <title>Mediterranean grassland soil C-N compound turnover is dependent on rainfall and depth, and is mediated by genomically divergent microorganisms.</title>
        <authorList>
            <person name="Diamond S."/>
            <person name="Andeer P.F."/>
            <person name="Li Z."/>
            <person name="Crits-Christoph A."/>
            <person name="Burstein D."/>
            <person name="Anantharaman K."/>
            <person name="Lane K.R."/>
            <person name="Thomas B.C."/>
            <person name="Pan C."/>
            <person name="Northen T.R."/>
            <person name="Banfield J.F."/>
        </authorList>
    </citation>
    <scope>NUCLEOTIDE SEQUENCE [LARGE SCALE GENOMIC DNA]</scope>
    <source>
        <strain evidence="4">NP_8</strain>
    </source>
</reference>
<feature type="domain" description="Glycosyl hydrolase-like 10" evidence="3">
    <location>
        <begin position="105"/>
        <end position="351"/>
    </location>
</feature>
<evidence type="ECO:0000259" key="3">
    <source>
        <dbReference type="Pfam" id="PF02638"/>
    </source>
</evidence>
<evidence type="ECO:0000256" key="2">
    <source>
        <dbReference type="SAM" id="SignalP"/>
    </source>
</evidence>
<organism evidence="4 5">
    <name type="scientific">Candidatus Segetimicrobium genomatis</name>
    <dbReference type="NCBI Taxonomy" id="2569760"/>
    <lineage>
        <taxon>Bacteria</taxon>
        <taxon>Bacillati</taxon>
        <taxon>Candidatus Sysuimicrobiota</taxon>
        <taxon>Candidatus Sysuimicrobiia</taxon>
        <taxon>Candidatus Sysuimicrobiales</taxon>
        <taxon>Candidatus Segetimicrobiaceae</taxon>
        <taxon>Candidatus Segetimicrobium</taxon>
    </lineage>
</organism>
<feature type="signal peptide" evidence="2">
    <location>
        <begin position="1"/>
        <end position="18"/>
    </location>
</feature>
<feature type="chain" id="PRO_5021878336" description="Glycosyl hydrolase-like 10 domain-containing protein" evidence="2">
    <location>
        <begin position="19"/>
        <end position="418"/>
    </location>
</feature>
<dbReference type="EMBL" id="VBAP01000022">
    <property type="protein sequence ID" value="TMI76451.1"/>
    <property type="molecule type" value="Genomic_DNA"/>
</dbReference>
<dbReference type="InterPro" id="IPR017853">
    <property type="entry name" value="GH"/>
</dbReference>
<dbReference type="PANTHER" id="PTHR43405">
    <property type="entry name" value="GLYCOSYL HYDROLASE DIGH"/>
    <property type="match status" value="1"/>
</dbReference>
<dbReference type="SUPFAM" id="SSF51445">
    <property type="entry name" value="(Trans)glycosidases"/>
    <property type="match status" value="1"/>
</dbReference>
<sequence>MRVAIAALGLALMMAAPATGRGDAVPRLALWIEPSANLPVLSTREGVAAVLDKAKAAGVTVVIPEAKTAWGLVTYESEFAPLLRSSPIPRLSPPVYDAPATWYPQDYDLLQVMIEEAHRRGIRVHAAINVFGEGYTPTQTGLAIERPDWQAQHLVYALGVVPSSRVGAVAFVNPALPEVQLYELAVIHEIVSRYDVDGILLDRARYPDATADVSDDSRARFERWLGRPVPRWPEDVVRVDSDRVIPGPLFRQWVAWRAGIIQQFVRAARQVVRGERPDLAFAAYVGGWYPTYWNESVNWAAPDARLPFRWVTAAWRQAAVAQYFDYLLVGLYYADISRAAALRARLPAWASVEGGAMLARDLTAGATTPVGSLLLPLYEGQPERFAAALRSTRRLTGGAMLFDLVFLERYGWWNLLRP</sequence>
<dbReference type="InterPro" id="IPR052177">
    <property type="entry name" value="Divisome_Glycosyl_Hydrolase"/>
</dbReference>
<dbReference type="Gene3D" id="3.20.20.80">
    <property type="entry name" value="Glycosidases"/>
    <property type="match status" value="1"/>
</dbReference>